<evidence type="ECO:0000313" key="2">
    <source>
        <dbReference type="EMBL" id="KAF0905396.1"/>
    </source>
</evidence>
<comment type="caution">
    <text evidence="2">The sequence shown here is derived from an EMBL/GenBank/DDBJ whole genome shotgun (WGS) entry which is preliminary data.</text>
</comment>
<dbReference type="EMBL" id="SPHZ02000007">
    <property type="protein sequence ID" value="KAF0905396.1"/>
    <property type="molecule type" value="Genomic_DNA"/>
</dbReference>
<name>A0A6G1CYY4_9ORYZ</name>
<protein>
    <submittedName>
        <fullName evidence="2">Uncharacterized protein</fullName>
    </submittedName>
</protein>
<gene>
    <name evidence="2" type="ORF">E2562_004373</name>
</gene>
<keyword evidence="3" id="KW-1185">Reference proteome</keyword>
<reference evidence="2 3" key="1">
    <citation type="submission" date="2019-11" db="EMBL/GenBank/DDBJ databases">
        <title>Whole genome sequence of Oryza granulata.</title>
        <authorList>
            <person name="Li W."/>
        </authorList>
    </citation>
    <scope>NUCLEOTIDE SEQUENCE [LARGE SCALE GENOMIC DNA]</scope>
    <source>
        <strain evidence="3">cv. Menghai</strain>
        <tissue evidence="2">Leaf</tissue>
    </source>
</reference>
<sequence length="78" mass="8510">MPALDLRASASPRPESRLLPRLRSIRRQDAHARPPRRRELHAPPPTSTLASSSATTSLHSSRQQGDIALKEHVASVSA</sequence>
<evidence type="ECO:0000256" key="1">
    <source>
        <dbReference type="SAM" id="MobiDB-lite"/>
    </source>
</evidence>
<feature type="compositionally biased region" description="Low complexity" evidence="1">
    <location>
        <begin position="47"/>
        <end position="61"/>
    </location>
</feature>
<accession>A0A6G1CYY4</accession>
<feature type="region of interest" description="Disordered" evidence="1">
    <location>
        <begin position="1"/>
        <end position="78"/>
    </location>
</feature>
<proteinExistence type="predicted"/>
<dbReference type="Proteomes" id="UP000479710">
    <property type="component" value="Unassembled WGS sequence"/>
</dbReference>
<evidence type="ECO:0000313" key="3">
    <source>
        <dbReference type="Proteomes" id="UP000479710"/>
    </source>
</evidence>
<dbReference type="AlphaFoldDB" id="A0A6G1CYY4"/>
<feature type="compositionally biased region" description="Basic and acidic residues" evidence="1">
    <location>
        <begin position="68"/>
        <end position="78"/>
    </location>
</feature>
<organism evidence="2 3">
    <name type="scientific">Oryza meyeriana var. granulata</name>
    <dbReference type="NCBI Taxonomy" id="110450"/>
    <lineage>
        <taxon>Eukaryota</taxon>
        <taxon>Viridiplantae</taxon>
        <taxon>Streptophyta</taxon>
        <taxon>Embryophyta</taxon>
        <taxon>Tracheophyta</taxon>
        <taxon>Spermatophyta</taxon>
        <taxon>Magnoliopsida</taxon>
        <taxon>Liliopsida</taxon>
        <taxon>Poales</taxon>
        <taxon>Poaceae</taxon>
        <taxon>BOP clade</taxon>
        <taxon>Oryzoideae</taxon>
        <taxon>Oryzeae</taxon>
        <taxon>Oryzinae</taxon>
        <taxon>Oryza</taxon>
        <taxon>Oryza meyeriana</taxon>
    </lineage>
</organism>
<feature type="compositionally biased region" description="Low complexity" evidence="1">
    <location>
        <begin position="11"/>
        <end position="22"/>
    </location>
</feature>